<name>A0A1U9V0G8_CUPNE</name>
<reference evidence="4" key="1">
    <citation type="submission" date="2017-02" db="EMBL/GenBank/DDBJ databases">
        <title>Complete genome sequence of Cupriavidus necator strain NH9, a 3-chlorobenzoate degrader.</title>
        <authorList>
            <person name="Moriuchi R."/>
            <person name="Dohra H."/>
            <person name="Ogawa N."/>
        </authorList>
    </citation>
    <scope>NUCLEOTIDE SEQUENCE [LARGE SCALE GENOMIC DNA]</scope>
    <source>
        <strain evidence="4">NH9</strain>
    </source>
</reference>
<dbReference type="Gene3D" id="3.30.70.1060">
    <property type="entry name" value="Dimeric alpha+beta barrel"/>
    <property type="match status" value="1"/>
</dbReference>
<dbReference type="KEGG" id="cuh:BJN34_31035"/>
<evidence type="ECO:0000256" key="1">
    <source>
        <dbReference type="ARBA" id="ARBA00007689"/>
    </source>
</evidence>
<dbReference type="InterPro" id="IPR005545">
    <property type="entry name" value="YCII"/>
</dbReference>
<dbReference type="RefSeq" id="WP_234825029.1">
    <property type="nucleotide sequence ID" value="NZ_CP017758.1"/>
</dbReference>
<dbReference type="InterPro" id="IPR011008">
    <property type="entry name" value="Dimeric_a/b-barrel"/>
</dbReference>
<feature type="domain" description="YCII-related" evidence="2">
    <location>
        <begin position="18"/>
        <end position="94"/>
    </location>
</feature>
<comment type="similarity">
    <text evidence="1">Belongs to the YciI family.</text>
</comment>
<gene>
    <name evidence="3" type="ORF">BJN34_31035</name>
</gene>
<protein>
    <submittedName>
        <fullName evidence="3">Transcription initiation protein</fullName>
    </submittedName>
</protein>
<accession>A0A1U9V0G8</accession>
<dbReference type="Pfam" id="PF03795">
    <property type="entry name" value="YCII"/>
    <property type="match status" value="1"/>
</dbReference>
<dbReference type="Proteomes" id="UP000189627">
    <property type="component" value="Chromosome 2"/>
</dbReference>
<evidence type="ECO:0000313" key="3">
    <source>
        <dbReference type="EMBL" id="AQV98309.1"/>
    </source>
</evidence>
<dbReference type="EMBL" id="CP017758">
    <property type="protein sequence ID" value="AQV98309.1"/>
    <property type="molecule type" value="Genomic_DNA"/>
</dbReference>
<evidence type="ECO:0000313" key="4">
    <source>
        <dbReference type="Proteomes" id="UP000189627"/>
    </source>
</evidence>
<dbReference type="SUPFAM" id="SSF54909">
    <property type="entry name" value="Dimeric alpha+beta barrel"/>
    <property type="match status" value="1"/>
</dbReference>
<evidence type="ECO:0000259" key="2">
    <source>
        <dbReference type="Pfam" id="PF03795"/>
    </source>
</evidence>
<sequence length="113" mass="12138">MTKYLISFPGRAMAVPAEDFAAVGKAAHEVMREAKAAGVYVFGGGINEDVAPLMVASDGTVTNETYPQTKEFDGGFCVLQLPSREAAILWAAKIAKACRCSQELREFGYDPES</sequence>
<proteinExistence type="inferred from homology"/>
<organism evidence="3 4">
    <name type="scientific">Cupriavidus necator</name>
    <name type="common">Alcaligenes eutrophus</name>
    <name type="synonym">Ralstonia eutropha</name>
    <dbReference type="NCBI Taxonomy" id="106590"/>
    <lineage>
        <taxon>Bacteria</taxon>
        <taxon>Pseudomonadati</taxon>
        <taxon>Pseudomonadota</taxon>
        <taxon>Betaproteobacteria</taxon>
        <taxon>Burkholderiales</taxon>
        <taxon>Burkholderiaceae</taxon>
        <taxon>Cupriavidus</taxon>
    </lineage>
</organism>
<dbReference type="AlphaFoldDB" id="A0A1U9V0G8"/>